<dbReference type="InterPro" id="IPR011104">
    <property type="entry name" value="Hpr_kin/Pase_C"/>
</dbReference>
<gene>
    <name evidence="2" type="ORF">CFR75_07455</name>
</gene>
<dbReference type="GO" id="GO:0005524">
    <property type="term" value="F:ATP binding"/>
    <property type="evidence" value="ECO:0007669"/>
    <property type="project" value="InterPro"/>
</dbReference>
<sequence length="147" mass="15420">MNAPLHIHASCAARGAQGVMLVGPSGSGKSDLLLRLIDAGYALVADDQVCLHAGWASPPPALAGLLEVRGIGIIRMAWQQRVRVVALARLVAPPDYAPRLPPAPEPDALTGVPAFRLDPARPSAVARVGLILDCVAGRSQLLDERQM</sequence>
<dbReference type="OrthoDB" id="8326226at2"/>
<dbReference type="GO" id="GO:0000155">
    <property type="term" value="F:phosphorelay sensor kinase activity"/>
    <property type="evidence" value="ECO:0007669"/>
    <property type="project" value="InterPro"/>
</dbReference>
<dbReference type="Pfam" id="PF07475">
    <property type="entry name" value="Hpr_kinase_C"/>
    <property type="match status" value="1"/>
</dbReference>
<protein>
    <submittedName>
        <fullName evidence="2">Phosphotransferase</fullName>
    </submittedName>
</protein>
<comment type="caution">
    <text evidence="2">The sequence shown here is derived from an EMBL/GenBank/DDBJ whole genome shotgun (WGS) entry which is preliminary data.</text>
</comment>
<dbReference type="EMBL" id="NKUC01000012">
    <property type="protein sequence ID" value="PYD57072.1"/>
    <property type="molecule type" value="Genomic_DNA"/>
</dbReference>
<dbReference type="CDD" id="cd01918">
    <property type="entry name" value="HprK_C"/>
    <property type="match status" value="1"/>
</dbReference>
<keyword evidence="2" id="KW-0808">Transferase</keyword>
<organism evidence="2 3">
    <name type="scientific">Komagataeibacter xylinus</name>
    <name type="common">Gluconacetobacter xylinus</name>
    <dbReference type="NCBI Taxonomy" id="28448"/>
    <lineage>
        <taxon>Bacteria</taxon>
        <taxon>Pseudomonadati</taxon>
        <taxon>Pseudomonadota</taxon>
        <taxon>Alphaproteobacteria</taxon>
        <taxon>Acetobacterales</taxon>
        <taxon>Acetobacteraceae</taxon>
        <taxon>Komagataeibacter</taxon>
    </lineage>
</organism>
<accession>A0A318PIY1</accession>
<dbReference type="SUPFAM" id="SSF53795">
    <property type="entry name" value="PEP carboxykinase-like"/>
    <property type="match status" value="1"/>
</dbReference>
<feature type="domain" description="HPr kinase/phosphorylase C-terminal" evidence="1">
    <location>
        <begin position="15"/>
        <end position="76"/>
    </location>
</feature>
<keyword evidence="3" id="KW-1185">Reference proteome</keyword>
<name>A0A318PIY1_KOMXY</name>
<proteinExistence type="predicted"/>
<reference evidence="2 3" key="1">
    <citation type="submission" date="2017-07" db="EMBL/GenBank/DDBJ databases">
        <title>A draft genome sequence of Komagataeibacter xylinus LMG 1515.</title>
        <authorList>
            <person name="Skraban J."/>
            <person name="Cleenwerck I."/>
            <person name="Vandamme P."/>
            <person name="Trcek J."/>
        </authorList>
    </citation>
    <scope>NUCLEOTIDE SEQUENCE [LARGE SCALE GENOMIC DNA]</scope>
    <source>
        <strain evidence="2 3">LMG 1515</strain>
    </source>
</reference>
<dbReference type="AlphaFoldDB" id="A0A318PIY1"/>
<evidence type="ECO:0000313" key="3">
    <source>
        <dbReference type="Proteomes" id="UP000248257"/>
    </source>
</evidence>
<dbReference type="Proteomes" id="UP000248257">
    <property type="component" value="Unassembled WGS sequence"/>
</dbReference>
<dbReference type="STRING" id="1220579.GCA_001571345_03295"/>
<dbReference type="GO" id="GO:0006109">
    <property type="term" value="P:regulation of carbohydrate metabolic process"/>
    <property type="evidence" value="ECO:0007669"/>
    <property type="project" value="InterPro"/>
</dbReference>
<dbReference type="InterPro" id="IPR027417">
    <property type="entry name" value="P-loop_NTPase"/>
</dbReference>
<evidence type="ECO:0000259" key="1">
    <source>
        <dbReference type="Pfam" id="PF07475"/>
    </source>
</evidence>
<evidence type="ECO:0000313" key="2">
    <source>
        <dbReference type="EMBL" id="PYD57072.1"/>
    </source>
</evidence>
<dbReference type="Gene3D" id="3.40.50.300">
    <property type="entry name" value="P-loop containing nucleotide triphosphate hydrolases"/>
    <property type="match status" value="1"/>
</dbReference>
<dbReference type="RefSeq" id="WP_061276721.1">
    <property type="nucleotide sequence ID" value="NZ_CBCRXN010000029.1"/>
</dbReference>